<evidence type="ECO:0000259" key="8">
    <source>
        <dbReference type="Pfam" id="PF01643"/>
    </source>
</evidence>
<keyword evidence="4" id="KW-0276">Fatty acid metabolism</keyword>
<evidence type="ECO:0000259" key="9">
    <source>
        <dbReference type="Pfam" id="PF20791"/>
    </source>
</evidence>
<dbReference type="SUPFAM" id="SSF54637">
    <property type="entry name" value="Thioesterase/thiol ester dehydrase-isomerase"/>
    <property type="match status" value="2"/>
</dbReference>
<dbReference type="PANTHER" id="PTHR31727:SF6">
    <property type="entry name" value="OLEOYL-ACYL CARRIER PROTEIN THIOESTERASE 1, CHLOROPLASTIC"/>
    <property type="match status" value="1"/>
</dbReference>
<comment type="caution">
    <text evidence="10">The sequence shown here is derived from an EMBL/GenBank/DDBJ whole genome shotgun (WGS) entry which is preliminary data.</text>
</comment>
<dbReference type="CDD" id="cd00586">
    <property type="entry name" value="4HBT"/>
    <property type="match status" value="1"/>
</dbReference>
<dbReference type="GO" id="GO:0000036">
    <property type="term" value="F:acyl carrier activity"/>
    <property type="evidence" value="ECO:0007669"/>
    <property type="project" value="TreeGrafter"/>
</dbReference>
<dbReference type="Gene3D" id="3.10.129.10">
    <property type="entry name" value="Hotdog Thioesterase"/>
    <property type="match status" value="1"/>
</dbReference>
<proteinExistence type="inferred from homology"/>
<dbReference type="EMBL" id="DVHN01000026">
    <property type="protein sequence ID" value="HIR87778.1"/>
    <property type="molecule type" value="Genomic_DNA"/>
</dbReference>
<reference evidence="10" key="1">
    <citation type="submission" date="2020-10" db="EMBL/GenBank/DDBJ databases">
        <authorList>
            <person name="Gilroy R."/>
        </authorList>
    </citation>
    <scope>NUCLEOTIDE SEQUENCE</scope>
    <source>
        <strain evidence="10">ChiW13-3771</strain>
    </source>
</reference>
<dbReference type="PANTHER" id="PTHR31727">
    <property type="entry name" value="OLEOYL-ACYL CARRIER PROTEIN THIOESTERASE 1, CHLOROPLASTIC"/>
    <property type="match status" value="1"/>
</dbReference>
<evidence type="ECO:0000256" key="3">
    <source>
        <dbReference type="ARBA" id="ARBA00022801"/>
    </source>
</evidence>
<evidence type="ECO:0000256" key="4">
    <source>
        <dbReference type="ARBA" id="ARBA00022832"/>
    </source>
</evidence>
<dbReference type="GO" id="GO:0016297">
    <property type="term" value="F:fatty acyl-[ACP] hydrolase activity"/>
    <property type="evidence" value="ECO:0007669"/>
    <property type="project" value="InterPro"/>
</dbReference>
<keyword evidence="6" id="KW-0443">Lipid metabolism</keyword>
<dbReference type="Pfam" id="PF20791">
    <property type="entry name" value="Acyl-ACP_TE_C"/>
    <property type="match status" value="1"/>
</dbReference>
<comment type="similarity">
    <text evidence="1">Belongs to the acyl-ACP thioesterase family.</text>
</comment>
<dbReference type="InterPro" id="IPR029069">
    <property type="entry name" value="HotDog_dom_sf"/>
</dbReference>
<dbReference type="AlphaFoldDB" id="A0A9D1JC42"/>
<keyword evidence="5" id="KW-0809">Transit peptide</keyword>
<accession>A0A9D1JC42</accession>
<organism evidence="10 11">
    <name type="scientific">Candidatus Fimimorpha faecalis</name>
    <dbReference type="NCBI Taxonomy" id="2840824"/>
    <lineage>
        <taxon>Bacteria</taxon>
        <taxon>Bacillati</taxon>
        <taxon>Bacillota</taxon>
        <taxon>Clostridia</taxon>
        <taxon>Eubacteriales</taxon>
        <taxon>Candidatus Fimimorpha</taxon>
    </lineage>
</organism>
<evidence type="ECO:0000256" key="2">
    <source>
        <dbReference type="ARBA" id="ARBA00022516"/>
    </source>
</evidence>
<evidence type="ECO:0000313" key="10">
    <source>
        <dbReference type="EMBL" id="HIR87778.1"/>
    </source>
</evidence>
<gene>
    <name evidence="10" type="ORF">IAC96_02395</name>
</gene>
<sequence length="235" mass="27256">MYTFHSRVRYSEIDADGHITLDNIINYMQDCSTFHSEDLGIGIQYLKKNHQVWMLSAWQIVIEQLPKFAQEITIGTQAYDFSNVFGYRNFAIMDETGAYLVKANSIWCLTDTVTGRPMRIKPEFVACYGTAKPLEMNYANRKITIPNDGQKQDPIQVQYHHLDTNRHVNNGQYVKMALQYLPKDFSIYQMRAEYRQQAKLGDIILPVIFPVQRGFVIVLENEDGKPFSIVELLSR</sequence>
<name>A0A9D1JC42_9FIRM</name>
<dbReference type="InterPro" id="IPR002864">
    <property type="entry name" value="Acyl-ACP_thioesterase_NHD"/>
</dbReference>
<keyword evidence="7" id="KW-0275">Fatty acid biosynthesis</keyword>
<keyword evidence="3" id="KW-0378">Hydrolase</keyword>
<keyword evidence="2" id="KW-0444">Lipid biosynthesis</keyword>
<feature type="domain" description="Acyl-ACP thioesterase-like C-terminal" evidence="9">
    <location>
        <begin position="150"/>
        <end position="204"/>
    </location>
</feature>
<evidence type="ECO:0000313" key="11">
    <source>
        <dbReference type="Proteomes" id="UP000824201"/>
    </source>
</evidence>
<dbReference type="Pfam" id="PF01643">
    <property type="entry name" value="Acyl-ACP_TE"/>
    <property type="match status" value="1"/>
</dbReference>
<evidence type="ECO:0000256" key="5">
    <source>
        <dbReference type="ARBA" id="ARBA00022946"/>
    </source>
</evidence>
<evidence type="ECO:0000256" key="7">
    <source>
        <dbReference type="ARBA" id="ARBA00023160"/>
    </source>
</evidence>
<evidence type="ECO:0000256" key="1">
    <source>
        <dbReference type="ARBA" id="ARBA00006500"/>
    </source>
</evidence>
<evidence type="ECO:0000256" key="6">
    <source>
        <dbReference type="ARBA" id="ARBA00023098"/>
    </source>
</evidence>
<dbReference type="InterPro" id="IPR045023">
    <property type="entry name" value="FATA/B"/>
</dbReference>
<feature type="domain" description="Acyl-ACP thioesterase N-terminal hotdog" evidence="8">
    <location>
        <begin position="7"/>
        <end position="128"/>
    </location>
</feature>
<protein>
    <submittedName>
        <fullName evidence="10">Acyl-[acyl-carrier-protein] thioesterase</fullName>
    </submittedName>
</protein>
<dbReference type="Proteomes" id="UP000824201">
    <property type="component" value="Unassembled WGS sequence"/>
</dbReference>
<reference evidence="10" key="2">
    <citation type="journal article" date="2021" name="PeerJ">
        <title>Extensive microbial diversity within the chicken gut microbiome revealed by metagenomics and culture.</title>
        <authorList>
            <person name="Gilroy R."/>
            <person name="Ravi A."/>
            <person name="Getino M."/>
            <person name="Pursley I."/>
            <person name="Horton D.L."/>
            <person name="Alikhan N.F."/>
            <person name="Baker D."/>
            <person name="Gharbi K."/>
            <person name="Hall N."/>
            <person name="Watson M."/>
            <person name="Adriaenssens E.M."/>
            <person name="Foster-Nyarko E."/>
            <person name="Jarju S."/>
            <person name="Secka A."/>
            <person name="Antonio M."/>
            <person name="Oren A."/>
            <person name="Chaudhuri R.R."/>
            <person name="La Ragione R."/>
            <person name="Hildebrand F."/>
            <person name="Pallen M.J."/>
        </authorList>
    </citation>
    <scope>NUCLEOTIDE SEQUENCE</scope>
    <source>
        <strain evidence="10">ChiW13-3771</strain>
    </source>
</reference>
<dbReference type="InterPro" id="IPR049427">
    <property type="entry name" value="Acyl-ACP_TE_C"/>
</dbReference>